<dbReference type="SUPFAM" id="SSF52540">
    <property type="entry name" value="P-loop containing nucleoside triphosphate hydrolases"/>
    <property type="match status" value="1"/>
</dbReference>
<keyword evidence="1" id="KW-0813">Transport</keyword>
<evidence type="ECO:0000256" key="1">
    <source>
        <dbReference type="ARBA" id="ARBA00022448"/>
    </source>
</evidence>
<dbReference type="GO" id="GO:0005524">
    <property type="term" value="F:ATP binding"/>
    <property type="evidence" value="ECO:0007669"/>
    <property type="project" value="UniProtKB-KW"/>
</dbReference>
<evidence type="ECO:0000313" key="7">
    <source>
        <dbReference type="Proteomes" id="UP000624279"/>
    </source>
</evidence>
<evidence type="ECO:0000256" key="4">
    <source>
        <dbReference type="ARBA" id="ARBA00022840"/>
    </source>
</evidence>
<name>A0ABR6Y7I4_9BURK</name>
<dbReference type="InterPro" id="IPR003593">
    <property type="entry name" value="AAA+_ATPase"/>
</dbReference>
<evidence type="ECO:0000313" key="6">
    <source>
        <dbReference type="EMBL" id="MBC3872562.1"/>
    </source>
</evidence>
<organism evidence="6 7">
    <name type="scientific">Undibacterium flavidum</name>
    <dbReference type="NCBI Taxonomy" id="2762297"/>
    <lineage>
        <taxon>Bacteria</taxon>
        <taxon>Pseudomonadati</taxon>
        <taxon>Pseudomonadota</taxon>
        <taxon>Betaproteobacteria</taxon>
        <taxon>Burkholderiales</taxon>
        <taxon>Oxalobacteraceae</taxon>
        <taxon>Undibacterium</taxon>
    </lineage>
</organism>
<sequence length="242" mass="26896">MSLQLVSSVASTSPVKSDQDLLVIHHLRKSFDDKILLDIKNLHLKTASAYVLTGMNGVGKTILLRILAGLEKPDDCSLDFLGQTHQLSAYPKLMREAIVYVHQHPVMFNMSVAENIAYGLRARGWAKKRIQETTEQALDWAGLSGLRHRMPAGLSGGEKQKIALARAKILQPRLLMLDEPTANLDGAAREQVIALIPSLVAQNSSVVMVCHDKDLINLPQICHYKLRDGRIEDRSDKHSHET</sequence>
<feature type="domain" description="ABC transporter" evidence="5">
    <location>
        <begin position="22"/>
        <end position="242"/>
    </location>
</feature>
<dbReference type="Pfam" id="PF00005">
    <property type="entry name" value="ABC_tran"/>
    <property type="match status" value="1"/>
</dbReference>
<keyword evidence="3" id="KW-0547">Nucleotide-binding</keyword>
<dbReference type="SMART" id="SM00382">
    <property type="entry name" value="AAA"/>
    <property type="match status" value="1"/>
</dbReference>
<evidence type="ECO:0000256" key="2">
    <source>
        <dbReference type="ARBA" id="ARBA00022475"/>
    </source>
</evidence>
<protein>
    <submittedName>
        <fullName evidence="6">ATP-binding cassette domain-containing protein</fullName>
    </submittedName>
</protein>
<keyword evidence="2" id="KW-1003">Cell membrane</keyword>
<keyword evidence="7" id="KW-1185">Reference proteome</keyword>
<keyword evidence="2" id="KW-0472">Membrane</keyword>
<dbReference type="InterPro" id="IPR003439">
    <property type="entry name" value="ABC_transporter-like_ATP-bd"/>
</dbReference>
<dbReference type="PROSITE" id="PS50893">
    <property type="entry name" value="ABC_TRANSPORTER_2"/>
    <property type="match status" value="1"/>
</dbReference>
<evidence type="ECO:0000259" key="5">
    <source>
        <dbReference type="PROSITE" id="PS50893"/>
    </source>
</evidence>
<dbReference type="PANTHER" id="PTHR42781:SF4">
    <property type="entry name" value="SPERMIDINE_PUTRESCINE IMPORT ATP-BINDING PROTEIN POTA"/>
    <property type="match status" value="1"/>
</dbReference>
<dbReference type="Gene3D" id="3.40.50.300">
    <property type="entry name" value="P-loop containing nucleotide triphosphate hydrolases"/>
    <property type="match status" value="1"/>
</dbReference>
<accession>A0ABR6Y7I4</accession>
<comment type="caution">
    <text evidence="6">The sequence shown here is derived from an EMBL/GenBank/DDBJ whole genome shotgun (WGS) entry which is preliminary data.</text>
</comment>
<proteinExistence type="predicted"/>
<evidence type="ECO:0000256" key="3">
    <source>
        <dbReference type="ARBA" id="ARBA00022741"/>
    </source>
</evidence>
<dbReference type="PANTHER" id="PTHR42781">
    <property type="entry name" value="SPERMIDINE/PUTRESCINE IMPORT ATP-BINDING PROTEIN POTA"/>
    <property type="match status" value="1"/>
</dbReference>
<dbReference type="RefSeq" id="WP_186940553.1">
    <property type="nucleotide sequence ID" value="NZ_JACOGA010000002.1"/>
</dbReference>
<gene>
    <name evidence="6" type="ORF">H8K55_03095</name>
</gene>
<dbReference type="EMBL" id="JACOGA010000002">
    <property type="protein sequence ID" value="MBC3872562.1"/>
    <property type="molecule type" value="Genomic_DNA"/>
</dbReference>
<keyword evidence="4 6" id="KW-0067">ATP-binding</keyword>
<dbReference type="InterPro" id="IPR027417">
    <property type="entry name" value="P-loop_NTPase"/>
</dbReference>
<dbReference type="Proteomes" id="UP000624279">
    <property type="component" value="Unassembled WGS sequence"/>
</dbReference>
<reference evidence="6 7" key="1">
    <citation type="submission" date="2020-08" db="EMBL/GenBank/DDBJ databases">
        <title>Novel species isolated from subtropical streams in China.</title>
        <authorList>
            <person name="Lu H."/>
        </authorList>
    </citation>
    <scope>NUCLEOTIDE SEQUENCE [LARGE SCALE GENOMIC DNA]</scope>
    <source>
        <strain evidence="6 7">LX15W</strain>
    </source>
</reference>
<dbReference type="InterPro" id="IPR050093">
    <property type="entry name" value="ABC_SmlMolc_Importer"/>
</dbReference>